<evidence type="ECO:0000313" key="4">
    <source>
        <dbReference type="Proteomes" id="UP000824160"/>
    </source>
</evidence>
<evidence type="ECO:0000259" key="2">
    <source>
        <dbReference type="SMART" id="SM00900"/>
    </source>
</evidence>
<reference evidence="3" key="2">
    <citation type="journal article" date="2021" name="PeerJ">
        <title>Extensive microbial diversity within the chicken gut microbiome revealed by metagenomics and culture.</title>
        <authorList>
            <person name="Gilroy R."/>
            <person name="Ravi A."/>
            <person name="Getino M."/>
            <person name="Pursley I."/>
            <person name="Horton D.L."/>
            <person name="Alikhan N.F."/>
            <person name="Baker D."/>
            <person name="Gharbi K."/>
            <person name="Hall N."/>
            <person name="Watson M."/>
            <person name="Adriaenssens E.M."/>
            <person name="Foster-Nyarko E."/>
            <person name="Jarju S."/>
            <person name="Secka A."/>
            <person name="Antonio M."/>
            <person name="Oren A."/>
            <person name="Chaudhuri R.R."/>
            <person name="La Ragione R."/>
            <person name="Hildebrand F."/>
            <person name="Pallen M.J."/>
        </authorList>
    </citation>
    <scope>NUCLEOTIDE SEQUENCE</scope>
    <source>
        <strain evidence="3">ChiBcec7-5410</strain>
    </source>
</reference>
<comment type="caution">
    <text evidence="3">The sequence shown here is derived from an EMBL/GenBank/DDBJ whole genome shotgun (WGS) entry which is preliminary data.</text>
</comment>
<organism evidence="3 4">
    <name type="scientific">Candidatus Faecivivens stercoripullorum</name>
    <dbReference type="NCBI Taxonomy" id="2840805"/>
    <lineage>
        <taxon>Bacteria</taxon>
        <taxon>Bacillati</taxon>
        <taxon>Bacillota</taxon>
        <taxon>Clostridia</taxon>
        <taxon>Eubacteriales</taxon>
        <taxon>Oscillospiraceae</taxon>
        <taxon>Oscillospiraceae incertae sedis</taxon>
        <taxon>Candidatus Faecivivens</taxon>
    </lineage>
</organism>
<keyword evidence="1" id="KW-0732">Signal</keyword>
<feature type="domain" description="FMN-binding" evidence="2">
    <location>
        <begin position="44"/>
        <end position="136"/>
    </location>
</feature>
<dbReference type="EMBL" id="DVLW01000008">
    <property type="protein sequence ID" value="HIT93586.1"/>
    <property type="molecule type" value="Genomic_DNA"/>
</dbReference>
<dbReference type="Pfam" id="PF04205">
    <property type="entry name" value="FMN_bind"/>
    <property type="match status" value="1"/>
</dbReference>
<dbReference type="Gene3D" id="3.90.1010.20">
    <property type="match status" value="1"/>
</dbReference>
<dbReference type="Proteomes" id="UP000824160">
    <property type="component" value="Unassembled WGS sequence"/>
</dbReference>
<gene>
    <name evidence="3" type="ORF">IAC43_00205</name>
</gene>
<feature type="chain" id="PRO_5038973270" evidence="1">
    <location>
        <begin position="22"/>
        <end position="150"/>
    </location>
</feature>
<protein>
    <submittedName>
        <fullName evidence="3">FMN-binding protein</fullName>
    </submittedName>
</protein>
<dbReference type="PROSITE" id="PS51257">
    <property type="entry name" value="PROKAR_LIPOPROTEIN"/>
    <property type="match status" value="1"/>
</dbReference>
<evidence type="ECO:0000256" key="1">
    <source>
        <dbReference type="SAM" id="SignalP"/>
    </source>
</evidence>
<dbReference type="GO" id="GO:0010181">
    <property type="term" value="F:FMN binding"/>
    <property type="evidence" value="ECO:0007669"/>
    <property type="project" value="InterPro"/>
</dbReference>
<name>A0A9D1H5H8_9FIRM</name>
<dbReference type="SMART" id="SM00900">
    <property type="entry name" value="FMN_bind"/>
    <property type="match status" value="1"/>
</dbReference>
<dbReference type="InterPro" id="IPR007329">
    <property type="entry name" value="FMN-bd"/>
</dbReference>
<accession>A0A9D1H5H8</accession>
<proteinExistence type="predicted"/>
<dbReference type="AlphaFoldDB" id="A0A9D1H5H8"/>
<reference evidence="3" key="1">
    <citation type="submission" date="2020-10" db="EMBL/GenBank/DDBJ databases">
        <authorList>
            <person name="Gilroy R."/>
        </authorList>
    </citation>
    <scope>NUCLEOTIDE SEQUENCE</scope>
    <source>
        <strain evidence="3">ChiBcec7-5410</strain>
    </source>
</reference>
<sequence length="150" mass="16638">MSVLKWAVLSVCSLIPALLMTGCSPEGYQDGSYRAEASDYDQYGWKDYVQLTVSDGKVTEIEFDAVHEQDSTKKSEDLEYQQEYREAGLGTDPADYSTKLEDSYLESQKSSTVDSVSGATISTGRFKQLTKALEERMEKGETGTITVTLE</sequence>
<evidence type="ECO:0000313" key="3">
    <source>
        <dbReference type="EMBL" id="HIT93586.1"/>
    </source>
</evidence>
<dbReference type="GO" id="GO:0016020">
    <property type="term" value="C:membrane"/>
    <property type="evidence" value="ECO:0007669"/>
    <property type="project" value="InterPro"/>
</dbReference>
<feature type="signal peptide" evidence="1">
    <location>
        <begin position="1"/>
        <end position="21"/>
    </location>
</feature>